<reference evidence="2 3" key="1">
    <citation type="journal article" date="2015" name="PLoS ONE">
        <title>Genome Sequence of Bacillus endophyticus and Analysis of Its Companion Mechanism in the Ketogulonigenium vulgare-Bacillus Strain Consortium.</title>
        <authorList>
            <person name="Jia N."/>
            <person name="Du J."/>
            <person name="Ding M.Z."/>
            <person name="Gao F."/>
            <person name="Yuan Y.J."/>
        </authorList>
    </citation>
    <scope>NUCLEOTIDE SEQUENCE [LARGE SCALE GENOMIC DNA]</scope>
    <source>
        <strain evidence="2 3">Hbe603</strain>
    </source>
</reference>
<dbReference type="OrthoDB" id="2370292at2"/>
<protein>
    <submittedName>
        <fullName evidence="2">Uncharacterized protein</fullName>
    </submittedName>
</protein>
<dbReference type="SUPFAM" id="SSF53300">
    <property type="entry name" value="vWA-like"/>
    <property type="match status" value="1"/>
</dbReference>
<name>A0A1X7G5T4_9BACI</name>
<proteinExistence type="predicted"/>
<evidence type="ECO:0000313" key="2">
    <source>
        <dbReference type="EMBL" id="AKO91879.1"/>
    </source>
</evidence>
<accession>A0A0H4KHW1</accession>
<dbReference type="EMBL" id="CP011974">
    <property type="protein sequence ID" value="AKO91879.1"/>
    <property type="molecule type" value="Genomic_DNA"/>
</dbReference>
<dbReference type="AlphaFoldDB" id="A0A1X7G5T4"/>
<dbReference type="Pfam" id="PF00092">
    <property type="entry name" value="VWA"/>
    <property type="match status" value="1"/>
</dbReference>
<evidence type="ECO:0000256" key="1">
    <source>
        <dbReference type="SAM" id="MobiDB-lite"/>
    </source>
</evidence>
<feature type="region of interest" description="Disordered" evidence="1">
    <location>
        <begin position="299"/>
        <end position="358"/>
    </location>
</feature>
<accession>A0A1X7G5T4</accession>
<dbReference type="CDD" id="cd01454">
    <property type="entry name" value="vWA_norD_type"/>
    <property type="match status" value="1"/>
</dbReference>
<dbReference type="PATRIC" id="fig|135735.6.peg.1420"/>
<keyword evidence="3" id="KW-1185">Reference proteome</keyword>
<dbReference type="PANTHER" id="PTHR41248">
    <property type="entry name" value="NORD PROTEIN"/>
    <property type="match status" value="1"/>
</dbReference>
<dbReference type="PANTHER" id="PTHR41248:SF1">
    <property type="entry name" value="NORD PROTEIN"/>
    <property type="match status" value="1"/>
</dbReference>
<dbReference type="SMART" id="SM00327">
    <property type="entry name" value="VWA"/>
    <property type="match status" value="1"/>
</dbReference>
<dbReference type="InterPro" id="IPR036465">
    <property type="entry name" value="vWFA_dom_sf"/>
</dbReference>
<dbReference type="InterPro" id="IPR002035">
    <property type="entry name" value="VWF_A"/>
</dbReference>
<organism evidence="2 3">
    <name type="scientific">Priestia filamentosa</name>
    <dbReference type="NCBI Taxonomy" id="1402861"/>
    <lineage>
        <taxon>Bacteria</taxon>
        <taxon>Bacillati</taxon>
        <taxon>Bacillota</taxon>
        <taxon>Bacilli</taxon>
        <taxon>Bacillales</taxon>
        <taxon>Bacillaceae</taxon>
        <taxon>Priestia</taxon>
    </lineage>
</organism>
<dbReference type="InterPro" id="IPR051928">
    <property type="entry name" value="NorD/CobT"/>
</dbReference>
<reference evidence="3" key="2">
    <citation type="submission" date="2015-06" db="EMBL/GenBank/DDBJ databases">
        <title>Genome Sequence of Bacillus endophyticus and Analysis of its Companion Mechanism in the Ketogulonigenium vulgare-Bacillus strain Consortium.</title>
        <authorList>
            <person name="Jia N."/>
            <person name="Du J."/>
            <person name="Ding M.-Z."/>
            <person name="Gao F."/>
            <person name="Yuan Y.-J."/>
        </authorList>
    </citation>
    <scope>NUCLEOTIDE SEQUENCE [LARGE SCALE GENOMIC DNA]</scope>
    <source>
        <strain evidence="3">Hbe603</strain>
    </source>
</reference>
<dbReference type="Proteomes" id="UP000036202">
    <property type="component" value="Chromosome"/>
</dbReference>
<dbReference type="RefSeq" id="WP_040058109.1">
    <property type="nucleotide sequence ID" value="NZ_CP011974.1"/>
</dbReference>
<dbReference type="Gene3D" id="3.40.50.410">
    <property type="entry name" value="von Willebrand factor, type A domain"/>
    <property type="match status" value="1"/>
</dbReference>
<feature type="compositionally biased region" description="Basic and acidic residues" evidence="1">
    <location>
        <begin position="329"/>
        <end position="345"/>
    </location>
</feature>
<sequence>MKFIKFNDSQIDSFLFMELEDLARTLTKDEEMEIEYRVSSYYDPYLKKMYLSHFWGQRPHEETVAGLKSDVFLRSTEITHGDYGAIARYIKHIRRSPIQSFARQLFMVFENLRLEEDCKKDRPGTKKVFLKRREMYKTYFSTQLRFNVERNIHTDALFCALYVLATLDNPFEELPSIQPDIDRVIPFLREQIMRTFEAKTTREVTRICEEISDVLEEVLEKDMLNTYFLLPDFNYEELEQGLTFDDLKRESKLKNDDVIKGEKSGEEDVHEDKLPTWHQETSKATESFLQFDLEQGSKTDLGGDDAVREGEDGDQALGVVQGQSKKAKRNDYSKLEALETRKEEPQEGGDESFGKDNRYAKALVKEKTRPTSEERSQYSANVKEIAPYQKRLKQMISKTLEHKRILPRTDLHFGRLNQKNLLRLATDDNPRLFHKKNSPSHEIDAVFSLLVDCSASMFDKMEQTKLGITLFHEALKSVHVPHEIVGFWEDTNDATETYQPNYFQHVIDFSSSYKKESGSEIMQLEPMEDNRDGFAIRHASQSLMKRSEKQKFLLVFSDGEPAAMGYEQNGVVDTHEAVLLARKQGIEVINVFLSNEPIDEGQQTTIRNIYGKYSILVEDVAELPNVLFPLLKRLLHKSIQTG</sequence>
<gene>
    <name evidence="2" type="ORF">BEH_07045</name>
</gene>
<evidence type="ECO:0000313" key="3">
    <source>
        <dbReference type="Proteomes" id="UP000036202"/>
    </source>
</evidence>
<dbReference type="GeneID" id="93703652"/>
<dbReference type="KEGG" id="beo:BEH_07045"/>
<feature type="region of interest" description="Disordered" evidence="1">
    <location>
        <begin position="258"/>
        <end position="281"/>
    </location>
</feature>